<reference evidence="1" key="1">
    <citation type="journal article" date="2020" name="Stud. Mycol.">
        <title>101 Dothideomycetes genomes: a test case for predicting lifestyles and emergence of pathogens.</title>
        <authorList>
            <person name="Haridas S."/>
            <person name="Albert R."/>
            <person name="Binder M."/>
            <person name="Bloem J."/>
            <person name="Labutti K."/>
            <person name="Salamov A."/>
            <person name="Andreopoulos B."/>
            <person name="Baker S."/>
            <person name="Barry K."/>
            <person name="Bills G."/>
            <person name="Bluhm B."/>
            <person name="Cannon C."/>
            <person name="Castanera R."/>
            <person name="Culley D."/>
            <person name="Daum C."/>
            <person name="Ezra D."/>
            <person name="Gonzalez J."/>
            <person name="Henrissat B."/>
            <person name="Kuo A."/>
            <person name="Liang C."/>
            <person name="Lipzen A."/>
            <person name="Lutzoni F."/>
            <person name="Magnuson J."/>
            <person name="Mondo S."/>
            <person name="Nolan M."/>
            <person name="Ohm R."/>
            <person name="Pangilinan J."/>
            <person name="Park H.-J."/>
            <person name="Ramirez L."/>
            <person name="Alfaro M."/>
            <person name="Sun H."/>
            <person name="Tritt A."/>
            <person name="Yoshinaga Y."/>
            <person name="Zwiers L.-H."/>
            <person name="Turgeon B."/>
            <person name="Goodwin S."/>
            <person name="Spatafora J."/>
            <person name="Crous P."/>
            <person name="Grigoriev I."/>
        </authorList>
    </citation>
    <scope>NUCLEOTIDE SEQUENCE</scope>
    <source>
        <strain evidence="1">ATCC 200398</strain>
    </source>
</reference>
<dbReference type="EMBL" id="MU003497">
    <property type="protein sequence ID" value="KAF2474892.1"/>
    <property type="molecule type" value="Genomic_DNA"/>
</dbReference>
<evidence type="ECO:0000313" key="1">
    <source>
        <dbReference type="EMBL" id="KAF2474892.1"/>
    </source>
</evidence>
<proteinExistence type="predicted"/>
<keyword evidence="2" id="KW-1185">Reference proteome</keyword>
<gene>
    <name evidence="1" type="ORF">BDR25DRAFT_351381</name>
</gene>
<dbReference type="Proteomes" id="UP000799755">
    <property type="component" value="Unassembled WGS sequence"/>
</dbReference>
<protein>
    <submittedName>
        <fullName evidence="1">Uncharacterized protein</fullName>
    </submittedName>
</protein>
<name>A0ACB6R995_9PLEO</name>
<accession>A0ACB6R995</accession>
<sequence length="286" mass="31791">MASEANPQPPAKLWTNKPPWHDGQVGDTALEAHGKDTWPISRLLRKNQILRREKQPISGLCLAHAASPPHRFKKPLNVSCLHESYRLFSSRRRPVKRPHGLHVHYNRRHTEARRESLSVITTSSHLPEGMRKERSRGDRDRAGEERGKSPLLETPPAPQRLDLGSGGAGNMVEKLVVERVDLGPRSIEADLRRQCNIRAGAELAKVTEELALSFAAESVDETDRKSPPESLRLQPHPKLGVKSRAEVELEARLVLDFGILSMAGKPSQHGKDGCVHEDYHSAGVGV</sequence>
<organism evidence="1 2">
    <name type="scientific">Lindgomyces ingoldianus</name>
    <dbReference type="NCBI Taxonomy" id="673940"/>
    <lineage>
        <taxon>Eukaryota</taxon>
        <taxon>Fungi</taxon>
        <taxon>Dikarya</taxon>
        <taxon>Ascomycota</taxon>
        <taxon>Pezizomycotina</taxon>
        <taxon>Dothideomycetes</taxon>
        <taxon>Pleosporomycetidae</taxon>
        <taxon>Pleosporales</taxon>
        <taxon>Lindgomycetaceae</taxon>
        <taxon>Lindgomyces</taxon>
    </lineage>
</organism>
<comment type="caution">
    <text evidence="1">The sequence shown here is derived from an EMBL/GenBank/DDBJ whole genome shotgun (WGS) entry which is preliminary data.</text>
</comment>
<evidence type="ECO:0000313" key="2">
    <source>
        <dbReference type="Proteomes" id="UP000799755"/>
    </source>
</evidence>